<feature type="domain" description="PTS EIIA type-4" evidence="8">
    <location>
        <begin position="1"/>
        <end position="124"/>
    </location>
</feature>
<evidence type="ECO:0000256" key="2">
    <source>
        <dbReference type="ARBA" id="ARBA00022448"/>
    </source>
</evidence>
<dbReference type="EMBL" id="QLQD01000013">
    <property type="protein sequence ID" value="RLU59045.1"/>
    <property type="molecule type" value="Genomic_DNA"/>
</dbReference>
<dbReference type="GO" id="GO:0016020">
    <property type="term" value="C:membrane"/>
    <property type="evidence" value="ECO:0007669"/>
    <property type="project" value="InterPro"/>
</dbReference>
<comment type="subcellular location">
    <subcellularLocation>
        <location evidence="1">Cytoplasm</location>
    </subcellularLocation>
</comment>
<keyword evidence="4" id="KW-0762">Sugar transport</keyword>
<dbReference type="OrthoDB" id="9799827at2"/>
<evidence type="ECO:0000313" key="11">
    <source>
        <dbReference type="Proteomes" id="UP000025245"/>
    </source>
</evidence>
<dbReference type="CDD" id="cd00006">
    <property type="entry name" value="PTS_IIA_man"/>
    <property type="match status" value="1"/>
</dbReference>
<dbReference type="eggNOG" id="COG2893">
    <property type="taxonomic scope" value="Bacteria"/>
</dbReference>
<dbReference type="InterPro" id="IPR033887">
    <property type="entry name" value="PTS_IIA_man"/>
</dbReference>
<evidence type="ECO:0000256" key="5">
    <source>
        <dbReference type="ARBA" id="ARBA00022679"/>
    </source>
</evidence>
<sequence length="144" mass="15467">MLKIIIVAHGHFSDGIMSALELIAGKQEDLIALNFIEGMSSQELETAINSELVAKQEYLILTDLLGGTPFNLATGLMVSHPDKVIRVLSGLNLAMLIEAVFSRNSISDIDQLVDSLISSSQKAIVDAKVCVAVQEDELPFEGGI</sequence>
<evidence type="ECO:0000313" key="12">
    <source>
        <dbReference type="Proteomes" id="UP000269148"/>
    </source>
</evidence>
<evidence type="ECO:0000259" key="8">
    <source>
        <dbReference type="PROSITE" id="PS51096"/>
    </source>
</evidence>
<dbReference type="KEGG" id="siz:SI82_01260"/>
<evidence type="ECO:0000313" key="9">
    <source>
        <dbReference type="EMBL" id="AHY15090.1"/>
    </source>
</evidence>
<keyword evidence="5" id="KW-0808">Transferase</keyword>
<reference evidence="10 12" key="2">
    <citation type="submission" date="2018-06" db="EMBL/GenBank/DDBJ databases">
        <title>Mutators as drivers of adaptation in pathogenic bacteria and a risk factor for host jumps and vaccine escape.</title>
        <authorList>
            <person name="Barnes A.C."/>
            <person name="Silayeva O."/>
        </authorList>
    </citation>
    <scope>NUCLEOTIDE SEQUENCE [LARGE SCALE GENOMIC DNA]</scope>
    <source>
        <strain evidence="10 12">QMA0445</strain>
    </source>
</reference>
<dbReference type="KEGG" id="sio:DW64_01005"/>
<evidence type="ECO:0000256" key="3">
    <source>
        <dbReference type="ARBA" id="ARBA00022490"/>
    </source>
</evidence>
<evidence type="ECO:0000256" key="4">
    <source>
        <dbReference type="ARBA" id="ARBA00022597"/>
    </source>
</evidence>
<dbReference type="GO" id="GO:0016301">
    <property type="term" value="F:kinase activity"/>
    <property type="evidence" value="ECO:0007669"/>
    <property type="project" value="UniProtKB-KW"/>
</dbReference>
<organism evidence="10 12">
    <name type="scientific">Streptococcus iniae</name>
    <name type="common">Streptococcus shiloi</name>
    <dbReference type="NCBI Taxonomy" id="1346"/>
    <lineage>
        <taxon>Bacteria</taxon>
        <taxon>Bacillati</taxon>
        <taxon>Bacillota</taxon>
        <taxon>Bacilli</taxon>
        <taxon>Lactobacillales</taxon>
        <taxon>Streptococcaceae</taxon>
        <taxon>Streptococcus</taxon>
    </lineage>
</organism>
<evidence type="ECO:0000313" key="10">
    <source>
        <dbReference type="EMBL" id="RLU59045.1"/>
    </source>
</evidence>
<dbReference type="SUPFAM" id="SSF53062">
    <property type="entry name" value="PTS system fructose IIA component-like"/>
    <property type="match status" value="1"/>
</dbReference>
<dbReference type="RefSeq" id="WP_003098962.1">
    <property type="nucleotide sequence ID" value="NZ_CP010783.1"/>
</dbReference>
<dbReference type="PANTHER" id="PTHR33799">
    <property type="entry name" value="PTS PERMEASE-RELATED-RELATED"/>
    <property type="match status" value="1"/>
</dbReference>
<keyword evidence="7" id="KW-0418">Kinase</keyword>
<dbReference type="InterPro" id="IPR051471">
    <property type="entry name" value="Bacterial_PTS_sugar_comp"/>
</dbReference>
<evidence type="ECO:0000256" key="6">
    <source>
        <dbReference type="ARBA" id="ARBA00022683"/>
    </source>
</evidence>
<evidence type="ECO:0000256" key="1">
    <source>
        <dbReference type="ARBA" id="ARBA00004496"/>
    </source>
</evidence>
<keyword evidence="2" id="KW-0813">Transport</keyword>
<dbReference type="GO" id="GO:0009401">
    <property type="term" value="P:phosphoenolpyruvate-dependent sugar phosphotransferase system"/>
    <property type="evidence" value="ECO:0007669"/>
    <property type="project" value="UniProtKB-KW"/>
</dbReference>
<dbReference type="Proteomes" id="UP000025245">
    <property type="component" value="Chromosome"/>
</dbReference>
<dbReference type="KEGG" id="siq:DQ08_01010"/>
<keyword evidence="11" id="KW-1185">Reference proteome</keyword>
<dbReference type="STRING" id="1346.BMF34_01185"/>
<reference evidence="9 11" key="1">
    <citation type="journal article" date="2014" name="Genome Announc.">
        <title>Complete Genome Sequence of a Virulent Strain, Streptococcus iniae ISET0901, Isolated from Diseased Tilapia.</title>
        <authorList>
            <person name="Pridgeon J.W."/>
            <person name="Zhang D."/>
            <person name="Zhang L."/>
        </authorList>
    </citation>
    <scope>NUCLEOTIDE SEQUENCE [LARGE SCALE GENOMIC DNA]</scope>
    <source>
        <strain evidence="9 11">ISET0901</strain>
    </source>
</reference>
<dbReference type="GeneID" id="35766721"/>
<gene>
    <name evidence="10" type="ORF">DIY07_00930</name>
    <name evidence="9" type="ORF">DQ08_01010</name>
</gene>
<dbReference type="GO" id="GO:0005737">
    <property type="term" value="C:cytoplasm"/>
    <property type="evidence" value="ECO:0007669"/>
    <property type="project" value="UniProtKB-SubCell"/>
</dbReference>
<dbReference type="AlphaFoldDB" id="A0A1J0MX04"/>
<dbReference type="PROSITE" id="PS51096">
    <property type="entry name" value="PTS_EIIA_TYPE_4"/>
    <property type="match status" value="1"/>
</dbReference>
<dbReference type="Gene3D" id="3.40.50.510">
    <property type="entry name" value="Phosphotransferase system, mannose-type IIA component"/>
    <property type="match status" value="1"/>
</dbReference>
<name>A0A1J0MX04_STRIN</name>
<dbReference type="EMBL" id="CP007586">
    <property type="protein sequence ID" value="AHY15090.1"/>
    <property type="molecule type" value="Genomic_DNA"/>
</dbReference>
<evidence type="ECO:0000256" key="7">
    <source>
        <dbReference type="ARBA" id="ARBA00022777"/>
    </source>
</evidence>
<keyword evidence="6" id="KW-0598">Phosphotransferase system</keyword>
<accession>A0A1J0MX04</accession>
<dbReference type="PANTHER" id="PTHR33799:SF1">
    <property type="entry name" value="PTS SYSTEM MANNOSE-SPECIFIC EIIAB COMPONENT-RELATED"/>
    <property type="match status" value="1"/>
</dbReference>
<dbReference type="Pfam" id="PF03610">
    <property type="entry name" value="EIIA-man"/>
    <property type="match status" value="1"/>
</dbReference>
<dbReference type="Proteomes" id="UP000269148">
    <property type="component" value="Unassembled WGS sequence"/>
</dbReference>
<proteinExistence type="predicted"/>
<dbReference type="InterPro" id="IPR004701">
    <property type="entry name" value="PTS_EIIA_man-typ"/>
</dbReference>
<dbReference type="SMR" id="A0A1J0MX04"/>
<keyword evidence="3" id="KW-0963">Cytoplasm</keyword>
<protein>
    <submittedName>
        <fullName evidence="10">PTS N-acetylgalactosamine transporter subunit IIA</fullName>
    </submittedName>
</protein>
<dbReference type="InterPro" id="IPR036662">
    <property type="entry name" value="PTS_EIIA_man-typ_sf"/>
</dbReference>